<dbReference type="EMBL" id="RDQH01000330">
    <property type="protein sequence ID" value="RXI02240.1"/>
    <property type="molecule type" value="Genomic_DNA"/>
</dbReference>
<protein>
    <submittedName>
        <fullName evidence="2">Uncharacterized protein</fullName>
    </submittedName>
</protein>
<dbReference type="AlphaFoldDB" id="A0A498K242"/>
<gene>
    <name evidence="2" type="ORF">DVH24_026770</name>
</gene>
<keyword evidence="3" id="KW-1185">Reference proteome</keyword>
<dbReference type="Proteomes" id="UP000290289">
    <property type="component" value="Chromosome 4"/>
</dbReference>
<reference evidence="2 3" key="1">
    <citation type="submission" date="2018-10" db="EMBL/GenBank/DDBJ databases">
        <title>A high-quality apple genome assembly.</title>
        <authorList>
            <person name="Hu J."/>
        </authorList>
    </citation>
    <scope>NUCLEOTIDE SEQUENCE [LARGE SCALE GENOMIC DNA]</scope>
    <source>
        <strain evidence="3">cv. HFTH1</strain>
        <tissue evidence="2">Young leaf</tissue>
    </source>
</reference>
<evidence type="ECO:0000256" key="1">
    <source>
        <dbReference type="SAM" id="SignalP"/>
    </source>
</evidence>
<evidence type="ECO:0000313" key="2">
    <source>
        <dbReference type="EMBL" id="RXI02240.1"/>
    </source>
</evidence>
<organism evidence="2 3">
    <name type="scientific">Malus domestica</name>
    <name type="common">Apple</name>
    <name type="synonym">Pyrus malus</name>
    <dbReference type="NCBI Taxonomy" id="3750"/>
    <lineage>
        <taxon>Eukaryota</taxon>
        <taxon>Viridiplantae</taxon>
        <taxon>Streptophyta</taxon>
        <taxon>Embryophyta</taxon>
        <taxon>Tracheophyta</taxon>
        <taxon>Spermatophyta</taxon>
        <taxon>Magnoliopsida</taxon>
        <taxon>eudicotyledons</taxon>
        <taxon>Gunneridae</taxon>
        <taxon>Pentapetalae</taxon>
        <taxon>rosids</taxon>
        <taxon>fabids</taxon>
        <taxon>Rosales</taxon>
        <taxon>Rosaceae</taxon>
        <taxon>Amygdaloideae</taxon>
        <taxon>Maleae</taxon>
        <taxon>Malus</taxon>
    </lineage>
</organism>
<feature type="chain" id="PRO_5019741545" evidence="1">
    <location>
        <begin position="19"/>
        <end position="68"/>
    </location>
</feature>
<accession>A0A498K242</accession>
<evidence type="ECO:0000313" key="3">
    <source>
        <dbReference type="Proteomes" id="UP000290289"/>
    </source>
</evidence>
<comment type="caution">
    <text evidence="2">The sequence shown here is derived from an EMBL/GenBank/DDBJ whole genome shotgun (WGS) entry which is preliminary data.</text>
</comment>
<name>A0A498K242_MALDO</name>
<sequence>MALMLLITCLPIFTMLCTKELKGLLWNDKFEIEIENVEINSLNTDVDSSSLKETNRAQMGNRMADGVD</sequence>
<feature type="signal peptide" evidence="1">
    <location>
        <begin position="1"/>
        <end position="18"/>
    </location>
</feature>
<keyword evidence="1" id="KW-0732">Signal</keyword>
<proteinExistence type="predicted"/>